<evidence type="ECO:0000256" key="5">
    <source>
        <dbReference type="ARBA" id="ARBA00022692"/>
    </source>
</evidence>
<dbReference type="AlphaFoldDB" id="A0AAJ5JL40"/>
<evidence type="ECO:0000256" key="9">
    <source>
        <dbReference type="ARBA" id="ARBA00023136"/>
    </source>
</evidence>
<sequence>MLPLLMLVLFGVMMYFTTSKQKKQMKEHQEKLDSIQAGDKVVTIGGLHGVVADVRTTEAGKTILIDCEGIYLEFDRAAIKTIIPGTGMANTVTEPVEETVETTETAVEEITEVPEVAETNEETSHEEPKA</sequence>
<keyword evidence="7" id="KW-1133">Transmembrane helix</keyword>
<reference evidence="11 13" key="1">
    <citation type="submission" date="2019-03" db="EMBL/GenBank/DDBJ databases">
        <title>Vagococcus sp. was isolated fron gut of Carduelis flavirostris.</title>
        <authorList>
            <person name="Ge Y."/>
        </authorList>
    </citation>
    <scope>NUCLEOTIDE SEQUENCE [LARGE SCALE GENOMIC DNA]</scope>
    <source>
        <strain evidence="11 13">CF-210</strain>
    </source>
</reference>
<evidence type="ECO:0000256" key="7">
    <source>
        <dbReference type="ARBA" id="ARBA00022989"/>
    </source>
</evidence>
<evidence type="ECO:0000313" key="10">
    <source>
        <dbReference type="EMBL" id="QCA27989.1"/>
    </source>
</evidence>
<comment type="subcellular location">
    <subcellularLocation>
        <location evidence="1">Cell membrane</location>
        <topology evidence="1">Single-pass membrane protein</topology>
    </subcellularLocation>
</comment>
<dbReference type="PANTHER" id="PTHR33909">
    <property type="entry name" value="SEC TRANSLOCON ACCESSORY COMPLEX SUBUNIT YAJC"/>
    <property type="match status" value="1"/>
</dbReference>
<evidence type="ECO:0000256" key="8">
    <source>
        <dbReference type="ARBA" id="ARBA00023010"/>
    </source>
</evidence>
<dbReference type="InterPro" id="IPR003849">
    <property type="entry name" value="Preprotein_translocase_YajC"/>
</dbReference>
<reference evidence="10 12" key="2">
    <citation type="journal article" date="2020" name="Int. J. Syst. Evol. Microbiol.">
        <title>Vagococcus xieshaowenii sp. nov., isolated from snow finch (Montifringilla taczanowskii) cloacal content.</title>
        <authorList>
            <person name="Ge Y."/>
            <person name="Yang J."/>
            <person name="Lai X.H."/>
            <person name="Zhang G."/>
            <person name="Jin D."/>
            <person name="Lu S."/>
            <person name="Wang B."/>
            <person name="Huang Y."/>
            <person name="Huang Y."/>
            <person name="Ren Z."/>
            <person name="Zhang X."/>
            <person name="Xu J."/>
        </authorList>
    </citation>
    <scope>NUCLEOTIDE SEQUENCE [LARGE SCALE GENOMIC DNA]</scope>
    <source>
        <strain evidence="12">personal::cf-49</strain>
        <strain evidence="10">Personal::cf-49</strain>
    </source>
</reference>
<evidence type="ECO:0000313" key="13">
    <source>
        <dbReference type="Proteomes" id="UP000297725"/>
    </source>
</evidence>
<dbReference type="PRINTS" id="PR01853">
    <property type="entry name" value="YAJCTRNLCASE"/>
</dbReference>
<accession>A0AAJ5JL40</accession>
<dbReference type="Pfam" id="PF02699">
    <property type="entry name" value="YajC"/>
    <property type="match status" value="1"/>
</dbReference>
<evidence type="ECO:0000256" key="1">
    <source>
        <dbReference type="ARBA" id="ARBA00004162"/>
    </source>
</evidence>
<dbReference type="GO" id="GO:0015031">
    <property type="term" value="P:protein transport"/>
    <property type="evidence" value="ECO:0007669"/>
    <property type="project" value="UniProtKB-KW"/>
</dbReference>
<keyword evidence="8" id="KW-0811">Translocation</keyword>
<keyword evidence="3" id="KW-0813">Transport</keyword>
<protein>
    <submittedName>
        <fullName evidence="11">Preprotein translocase subunit YajC</fullName>
    </submittedName>
</protein>
<keyword evidence="12" id="KW-1185">Reference proteome</keyword>
<keyword evidence="6" id="KW-0653">Protein transport</keyword>
<comment type="similarity">
    <text evidence="2">Belongs to the YajC family.</text>
</comment>
<proteinExistence type="inferred from homology"/>
<dbReference type="RefSeq" id="WP_135254378.1">
    <property type="nucleotide sequence ID" value="NZ_CP038865.1"/>
</dbReference>
<evidence type="ECO:0000256" key="4">
    <source>
        <dbReference type="ARBA" id="ARBA00022475"/>
    </source>
</evidence>
<keyword evidence="9" id="KW-0472">Membrane</keyword>
<dbReference type="NCBIfam" id="TIGR00739">
    <property type="entry name" value="yajC"/>
    <property type="match status" value="1"/>
</dbReference>
<name>A0AAJ5JL40_9ENTE</name>
<dbReference type="Proteomes" id="UP000296883">
    <property type="component" value="Chromosome"/>
</dbReference>
<keyword evidence="4" id="KW-1003">Cell membrane</keyword>
<dbReference type="PANTHER" id="PTHR33909:SF1">
    <property type="entry name" value="SEC TRANSLOCON ACCESSORY COMPLEX SUBUNIT YAJC"/>
    <property type="match status" value="1"/>
</dbReference>
<dbReference type="SMART" id="SM01323">
    <property type="entry name" value="YajC"/>
    <property type="match status" value="1"/>
</dbReference>
<evidence type="ECO:0000256" key="6">
    <source>
        <dbReference type="ARBA" id="ARBA00022927"/>
    </source>
</evidence>
<evidence type="ECO:0000256" key="3">
    <source>
        <dbReference type="ARBA" id="ARBA00022448"/>
    </source>
</evidence>
<gene>
    <name evidence="11" type="primary">yajC</name>
    <name evidence="11" type="ORF">E4031_05165</name>
    <name evidence="10" type="ORF">E4Z98_00960</name>
</gene>
<evidence type="ECO:0000313" key="12">
    <source>
        <dbReference type="Proteomes" id="UP000296883"/>
    </source>
</evidence>
<keyword evidence="5" id="KW-0812">Transmembrane</keyword>
<dbReference type="EMBL" id="CP038865">
    <property type="protein sequence ID" value="QCA27989.1"/>
    <property type="molecule type" value="Genomic_DNA"/>
</dbReference>
<dbReference type="EMBL" id="SRHU01000021">
    <property type="protein sequence ID" value="TFZ41244.1"/>
    <property type="molecule type" value="Genomic_DNA"/>
</dbReference>
<dbReference type="GO" id="GO:0005886">
    <property type="term" value="C:plasma membrane"/>
    <property type="evidence" value="ECO:0007669"/>
    <property type="project" value="UniProtKB-SubCell"/>
</dbReference>
<evidence type="ECO:0000313" key="11">
    <source>
        <dbReference type="EMBL" id="TFZ41244.1"/>
    </source>
</evidence>
<evidence type="ECO:0000256" key="2">
    <source>
        <dbReference type="ARBA" id="ARBA00006742"/>
    </source>
</evidence>
<dbReference type="Proteomes" id="UP000297725">
    <property type="component" value="Unassembled WGS sequence"/>
</dbReference>
<organism evidence="11 13">
    <name type="scientific">Vagococcus xieshaowenii</name>
    <dbReference type="NCBI Taxonomy" id="2562451"/>
    <lineage>
        <taxon>Bacteria</taxon>
        <taxon>Bacillati</taxon>
        <taxon>Bacillota</taxon>
        <taxon>Bacilli</taxon>
        <taxon>Lactobacillales</taxon>
        <taxon>Enterococcaceae</taxon>
        <taxon>Vagococcus</taxon>
    </lineage>
</organism>